<dbReference type="InterPro" id="IPR036465">
    <property type="entry name" value="vWFA_dom_sf"/>
</dbReference>
<organism evidence="2 3">
    <name type="scientific">Thalassoglobus polymorphus</name>
    <dbReference type="NCBI Taxonomy" id="2527994"/>
    <lineage>
        <taxon>Bacteria</taxon>
        <taxon>Pseudomonadati</taxon>
        <taxon>Planctomycetota</taxon>
        <taxon>Planctomycetia</taxon>
        <taxon>Planctomycetales</taxon>
        <taxon>Planctomycetaceae</taxon>
        <taxon>Thalassoglobus</taxon>
    </lineage>
</organism>
<dbReference type="Gene3D" id="3.40.50.410">
    <property type="entry name" value="von Willebrand factor, type A domain"/>
    <property type="match status" value="1"/>
</dbReference>
<dbReference type="AlphaFoldDB" id="A0A517QNB0"/>
<gene>
    <name evidence="2" type="ORF">Mal48_23260</name>
</gene>
<dbReference type="KEGG" id="tpol:Mal48_23260"/>
<keyword evidence="3" id="KW-1185">Reference proteome</keyword>
<protein>
    <recommendedName>
        <fullName evidence="1">DUF58 domain-containing protein</fullName>
    </recommendedName>
</protein>
<proteinExistence type="predicted"/>
<reference evidence="2 3" key="1">
    <citation type="submission" date="2019-02" db="EMBL/GenBank/DDBJ databases">
        <title>Deep-cultivation of Planctomycetes and their phenomic and genomic characterization uncovers novel biology.</title>
        <authorList>
            <person name="Wiegand S."/>
            <person name="Jogler M."/>
            <person name="Boedeker C."/>
            <person name="Pinto D."/>
            <person name="Vollmers J."/>
            <person name="Rivas-Marin E."/>
            <person name="Kohn T."/>
            <person name="Peeters S.H."/>
            <person name="Heuer A."/>
            <person name="Rast P."/>
            <person name="Oberbeckmann S."/>
            <person name="Bunk B."/>
            <person name="Jeske O."/>
            <person name="Meyerdierks A."/>
            <person name="Storesund J.E."/>
            <person name="Kallscheuer N."/>
            <person name="Luecker S."/>
            <person name="Lage O.M."/>
            <person name="Pohl T."/>
            <person name="Merkel B.J."/>
            <person name="Hornburger P."/>
            <person name="Mueller R.-W."/>
            <person name="Bruemmer F."/>
            <person name="Labrenz M."/>
            <person name="Spormann A.M."/>
            <person name="Op den Camp H."/>
            <person name="Overmann J."/>
            <person name="Amann R."/>
            <person name="Jetten M.S.M."/>
            <person name="Mascher T."/>
            <person name="Medema M.H."/>
            <person name="Devos D.P."/>
            <person name="Kaster A.-K."/>
            <person name="Ovreas L."/>
            <person name="Rohde M."/>
            <person name="Galperin M.Y."/>
            <person name="Jogler C."/>
        </authorList>
    </citation>
    <scope>NUCLEOTIDE SEQUENCE [LARGE SCALE GENOMIC DNA]</scope>
    <source>
        <strain evidence="2 3">Mal48</strain>
    </source>
</reference>
<dbReference type="Proteomes" id="UP000315724">
    <property type="component" value="Chromosome"/>
</dbReference>
<evidence type="ECO:0000259" key="1">
    <source>
        <dbReference type="Pfam" id="PF01882"/>
    </source>
</evidence>
<evidence type="ECO:0000313" key="2">
    <source>
        <dbReference type="EMBL" id="QDT33074.1"/>
    </source>
</evidence>
<dbReference type="EMBL" id="CP036267">
    <property type="protein sequence ID" value="QDT33074.1"/>
    <property type="molecule type" value="Genomic_DNA"/>
</dbReference>
<evidence type="ECO:0000313" key="3">
    <source>
        <dbReference type="Proteomes" id="UP000315724"/>
    </source>
</evidence>
<dbReference type="RefSeq" id="WP_197442246.1">
    <property type="nucleotide sequence ID" value="NZ_CP036267.1"/>
</dbReference>
<dbReference type="PANTHER" id="PTHR33608">
    <property type="entry name" value="BLL2464 PROTEIN"/>
    <property type="match status" value="1"/>
</dbReference>
<accession>A0A517QNB0</accession>
<dbReference type="InterPro" id="IPR002881">
    <property type="entry name" value="DUF58"/>
</dbReference>
<name>A0A517QNB0_9PLAN</name>
<dbReference type="Pfam" id="PF01882">
    <property type="entry name" value="DUF58"/>
    <property type="match status" value="1"/>
</dbReference>
<dbReference type="PANTHER" id="PTHR33608:SF7">
    <property type="entry name" value="DUF58 DOMAIN-CONTAINING PROTEIN"/>
    <property type="match status" value="1"/>
</dbReference>
<feature type="domain" description="DUF58" evidence="1">
    <location>
        <begin position="53"/>
        <end position="263"/>
    </location>
</feature>
<dbReference type="SUPFAM" id="SSF53300">
    <property type="entry name" value="vWA-like"/>
    <property type="match status" value="1"/>
</dbReference>
<sequence length="307" mass="35361">MSEPLAYPPPSYIDPHSLMQIKSFELRAKSVVEGFFTGLHRSPYHGFSVEFTEYRQYSSGDDLRYLDWKLFARSDRYYIKRFEDETNLRCHILVDNSRSMSFGSLGYTKEDYAKTLAATLAYFLTTQRDAVGLLRFSEGVDEFIPARYRVGQLRRVLVSLENSTAGTSSGILPALEEAAERVRKRGLFVILSDFLTDVDQLQSRLGYLRSGGNEVAVFQLLDPAEVNFDYDAPAMFQDAETGREIYIDPKSARDQYQKKLQNHLRNVEEICERLGIHVSRLTTDMPLENSLLTFLQTRLRVTQTRRQ</sequence>